<dbReference type="EMBL" id="BAAAQK010000018">
    <property type="protein sequence ID" value="GAA1860671.1"/>
    <property type="molecule type" value="Genomic_DNA"/>
</dbReference>
<comment type="caution">
    <text evidence="2">The sequence shown here is derived from an EMBL/GenBank/DDBJ whole genome shotgun (WGS) entry which is preliminary data.</text>
</comment>
<evidence type="ECO:0000313" key="2">
    <source>
        <dbReference type="EMBL" id="GAA1860671.1"/>
    </source>
</evidence>
<feature type="transmembrane region" description="Helical" evidence="1">
    <location>
        <begin position="137"/>
        <end position="158"/>
    </location>
</feature>
<gene>
    <name evidence="2" type="ORF">GCM10009836_46040</name>
</gene>
<feature type="transmembrane region" description="Helical" evidence="1">
    <location>
        <begin position="202"/>
        <end position="219"/>
    </location>
</feature>
<feature type="transmembrane region" description="Helical" evidence="1">
    <location>
        <begin position="29"/>
        <end position="48"/>
    </location>
</feature>
<feature type="transmembrane region" description="Helical" evidence="1">
    <location>
        <begin position="256"/>
        <end position="273"/>
    </location>
</feature>
<reference evidence="2 3" key="1">
    <citation type="journal article" date="2019" name="Int. J. Syst. Evol. Microbiol.">
        <title>The Global Catalogue of Microorganisms (GCM) 10K type strain sequencing project: providing services to taxonomists for standard genome sequencing and annotation.</title>
        <authorList>
            <consortium name="The Broad Institute Genomics Platform"/>
            <consortium name="The Broad Institute Genome Sequencing Center for Infectious Disease"/>
            <person name="Wu L."/>
            <person name="Ma J."/>
        </authorList>
    </citation>
    <scope>NUCLEOTIDE SEQUENCE [LARGE SCALE GENOMIC DNA]</scope>
    <source>
        <strain evidence="2 3">JCM 16009</strain>
    </source>
</reference>
<keyword evidence="1" id="KW-0812">Transmembrane</keyword>
<feature type="transmembrane region" description="Helical" evidence="1">
    <location>
        <begin position="225"/>
        <end position="244"/>
    </location>
</feature>
<name>A0ABN2NAN9_9PSEU</name>
<feature type="transmembrane region" description="Helical" evidence="1">
    <location>
        <begin position="288"/>
        <end position="308"/>
    </location>
</feature>
<keyword evidence="1" id="KW-1133">Transmembrane helix</keyword>
<accession>A0ABN2NAN9</accession>
<proteinExistence type="predicted"/>
<feature type="transmembrane region" description="Helical" evidence="1">
    <location>
        <begin position="102"/>
        <end position="125"/>
    </location>
</feature>
<sequence length="326" mass="33939">MLTRLAPAVGLFLLAPLVAEFLLGNLPVTALFALVALAPLYGGGALLVREVARRSGRGWPTMLLLGLAYGVIEEGITTQSLFNPHYLGTDLLSSGFVPALGIAVPWTVGVLTLHTVWSIATPIALVESVSRRRGPWLGTPGLVVTAVLFLAGGVATTAQQLSSDPFRAPAPQLVGTVVVAVLLVVAAFLVPRPRTGSTAGTAPSPWILLGLTLAAGVVWELVPMTWWAVVAWALLLVAALLTLPRWSKAPNWTQRHVLALAAGTTLTYAWHAFGETPVFPSSPTADLVGNALFAAGAVALLVVAWVRVSRAAGAADRSATPVRANA</sequence>
<feature type="transmembrane region" description="Helical" evidence="1">
    <location>
        <begin position="170"/>
        <end position="190"/>
    </location>
</feature>
<keyword evidence="1" id="KW-0472">Membrane</keyword>
<protein>
    <recommendedName>
        <fullName evidence="4">DUF998 domain-containing protein</fullName>
    </recommendedName>
</protein>
<feature type="transmembrane region" description="Helical" evidence="1">
    <location>
        <begin position="60"/>
        <end position="82"/>
    </location>
</feature>
<dbReference type="Proteomes" id="UP001500449">
    <property type="component" value="Unassembled WGS sequence"/>
</dbReference>
<keyword evidence="3" id="KW-1185">Reference proteome</keyword>
<dbReference type="RefSeq" id="WP_344420676.1">
    <property type="nucleotide sequence ID" value="NZ_BAAAQK010000018.1"/>
</dbReference>
<evidence type="ECO:0008006" key="4">
    <source>
        <dbReference type="Google" id="ProtNLM"/>
    </source>
</evidence>
<evidence type="ECO:0000313" key="3">
    <source>
        <dbReference type="Proteomes" id="UP001500449"/>
    </source>
</evidence>
<evidence type="ECO:0000256" key="1">
    <source>
        <dbReference type="SAM" id="Phobius"/>
    </source>
</evidence>
<organism evidence="2 3">
    <name type="scientific">Pseudonocardia ailaonensis</name>
    <dbReference type="NCBI Taxonomy" id="367279"/>
    <lineage>
        <taxon>Bacteria</taxon>
        <taxon>Bacillati</taxon>
        <taxon>Actinomycetota</taxon>
        <taxon>Actinomycetes</taxon>
        <taxon>Pseudonocardiales</taxon>
        <taxon>Pseudonocardiaceae</taxon>
        <taxon>Pseudonocardia</taxon>
    </lineage>
</organism>